<organism evidence="2">
    <name type="scientific">Nothobranchius korthausae</name>
    <dbReference type="NCBI Taxonomy" id="1143690"/>
    <lineage>
        <taxon>Eukaryota</taxon>
        <taxon>Metazoa</taxon>
        <taxon>Chordata</taxon>
        <taxon>Craniata</taxon>
        <taxon>Vertebrata</taxon>
        <taxon>Euteleostomi</taxon>
        <taxon>Actinopterygii</taxon>
        <taxon>Neopterygii</taxon>
        <taxon>Teleostei</taxon>
        <taxon>Neoteleostei</taxon>
        <taxon>Acanthomorphata</taxon>
        <taxon>Ovalentaria</taxon>
        <taxon>Atherinomorphae</taxon>
        <taxon>Cyprinodontiformes</taxon>
        <taxon>Nothobranchiidae</taxon>
        <taxon>Nothobranchius</taxon>
    </lineage>
</organism>
<name>A0A1A8FIQ9_9TELE</name>
<sequence length="60" mass="6915">CCLSTPRLDRPGVCSITSDPKESLRRQLFFSSSSKGRNLDPSRTRGNWKSLKSWRDTRRS</sequence>
<gene>
    <name evidence="2" type="primary">NOD2</name>
</gene>
<evidence type="ECO:0000256" key="1">
    <source>
        <dbReference type="SAM" id="MobiDB-lite"/>
    </source>
</evidence>
<reference evidence="2" key="1">
    <citation type="submission" date="2016-05" db="EMBL/GenBank/DDBJ databases">
        <authorList>
            <person name="Lavstsen T."/>
            <person name="Jespersen J.S."/>
        </authorList>
    </citation>
    <scope>NUCLEOTIDE SEQUENCE</scope>
    <source>
        <tissue evidence="2">Brain</tissue>
    </source>
</reference>
<feature type="region of interest" description="Disordered" evidence="1">
    <location>
        <begin position="33"/>
        <end position="60"/>
    </location>
</feature>
<dbReference type="EMBL" id="HAEB01012793">
    <property type="protein sequence ID" value="SBQ59320.1"/>
    <property type="molecule type" value="Transcribed_RNA"/>
</dbReference>
<evidence type="ECO:0000313" key="2">
    <source>
        <dbReference type="EMBL" id="SBQ59320.1"/>
    </source>
</evidence>
<accession>A0A1A8FIQ9</accession>
<proteinExistence type="predicted"/>
<feature type="non-terminal residue" evidence="2">
    <location>
        <position position="1"/>
    </location>
</feature>
<protein>
    <submittedName>
        <fullName evidence="2">Nucleotide-binding oligomerization domain containing 2</fullName>
    </submittedName>
</protein>
<reference evidence="2" key="2">
    <citation type="submission" date="2016-06" db="EMBL/GenBank/DDBJ databases">
        <title>The genome of a short-lived fish provides insights into sex chromosome evolution and the genetic control of aging.</title>
        <authorList>
            <person name="Reichwald K."/>
            <person name="Felder M."/>
            <person name="Petzold A."/>
            <person name="Koch P."/>
            <person name="Groth M."/>
            <person name="Platzer M."/>
        </authorList>
    </citation>
    <scope>NUCLEOTIDE SEQUENCE</scope>
    <source>
        <tissue evidence="2">Brain</tissue>
    </source>
</reference>
<dbReference type="AlphaFoldDB" id="A0A1A8FIQ9"/>